<sequence>MSDVIKPNRSRFGCLHILVVLTAACLLASMFIPTFGRISKRGNITIGISNCRQIITALRMYSSDHGGKYPDAALANPQSSNEVFRILFQKNIIDNELMLGCPMSQFVPDGDIGKAPSFKQAVEAGENHWAMTSGLSDSASGSIPLVFENPVIATWSPKWNVDAKGTKTRGRSWSSGVIVGMNDSSVGIQPLDSKSGTAVPLKDMGEGTNLFTQHGDSSVSTGFTILDVEVKP</sequence>
<proteinExistence type="predicted"/>
<evidence type="ECO:0000313" key="2">
    <source>
        <dbReference type="EMBL" id="RBP46125.1"/>
    </source>
</evidence>
<dbReference type="PROSITE" id="PS51257">
    <property type="entry name" value="PROKAR_LIPOPROTEIN"/>
    <property type="match status" value="1"/>
</dbReference>
<comment type="caution">
    <text evidence="2">The sequence shown here is derived from an EMBL/GenBank/DDBJ whole genome shotgun (WGS) entry which is preliminary data.</text>
</comment>
<dbReference type="EMBL" id="QNRR01000002">
    <property type="protein sequence ID" value="RBP46125.1"/>
    <property type="molecule type" value="Genomic_DNA"/>
</dbReference>
<keyword evidence="1" id="KW-0472">Membrane</keyword>
<feature type="transmembrane region" description="Helical" evidence="1">
    <location>
        <begin position="12"/>
        <end position="32"/>
    </location>
</feature>
<reference evidence="2 3" key="1">
    <citation type="submission" date="2018-06" db="EMBL/GenBank/DDBJ databases">
        <title>Genomic Encyclopedia of Type Strains, Phase IV (KMG-IV): sequencing the most valuable type-strain genomes for metagenomic binning, comparative biology and taxonomic classification.</title>
        <authorList>
            <person name="Goeker M."/>
        </authorList>
    </citation>
    <scope>NUCLEOTIDE SEQUENCE [LARGE SCALE GENOMIC DNA]</scope>
    <source>
        <strain evidence="2 3">DSM 25532</strain>
    </source>
</reference>
<dbReference type="OrthoDB" id="194739at2"/>
<organism evidence="2 3">
    <name type="scientific">Roseimicrobium gellanilyticum</name>
    <dbReference type="NCBI Taxonomy" id="748857"/>
    <lineage>
        <taxon>Bacteria</taxon>
        <taxon>Pseudomonadati</taxon>
        <taxon>Verrucomicrobiota</taxon>
        <taxon>Verrucomicrobiia</taxon>
        <taxon>Verrucomicrobiales</taxon>
        <taxon>Verrucomicrobiaceae</taxon>
        <taxon>Roseimicrobium</taxon>
    </lineage>
</organism>
<evidence type="ECO:0000313" key="3">
    <source>
        <dbReference type="Proteomes" id="UP000253426"/>
    </source>
</evidence>
<name>A0A366HR28_9BACT</name>
<evidence type="ECO:0008006" key="4">
    <source>
        <dbReference type="Google" id="ProtNLM"/>
    </source>
</evidence>
<gene>
    <name evidence="2" type="ORF">DES53_102511</name>
</gene>
<keyword evidence="1" id="KW-1133">Transmembrane helix</keyword>
<protein>
    <recommendedName>
        <fullName evidence="4">DUF1559 domain-containing protein</fullName>
    </recommendedName>
</protein>
<accession>A0A366HR28</accession>
<dbReference type="RefSeq" id="WP_113957661.1">
    <property type="nucleotide sequence ID" value="NZ_QNRR01000002.1"/>
</dbReference>
<dbReference type="Proteomes" id="UP000253426">
    <property type="component" value="Unassembled WGS sequence"/>
</dbReference>
<evidence type="ECO:0000256" key="1">
    <source>
        <dbReference type="SAM" id="Phobius"/>
    </source>
</evidence>
<keyword evidence="3" id="KW-1185">Reference proteome</keyword>
<dbReference type="AlphaFoldDB" id="A0A366HR28"/>
<keyword evidence="1" id="KW-0812">Transmembrane</keyword>